<reference evidence="1 2" key="1">
    <citation type="submission" date="2024-09" db="EMBL/GenBank/DDBJ databases">
        <authorList>
            <person name="Sun Q."/>
            <person name="Mori K."/>
        </authorList>
    </citation>
    <scope>NUCLEOTIDE SEQUENCE [LARGE SCALE GENOMIC DNA]</scope>
    <source>
        <strain evidence="1 2">JCM 11683</strain>
    </source>
</reference>
<organism evidence="1 2">
    <name type="scientific">Brevibacterium otitidis</name>
    <dbReference type="NCBI Taxonomy" id="53364"/>
    <lineage>
        <taxon>Bacteria</taxon>
        <taxon>Bacillati</taxon>
        <taxon>Actinomycetota</taxon>
        <taxon>Actinomycetes</taxon>
        <taxon>Micrococcales</taxon>
        <taxon>Brevibacteriaceae</taxon>
        <taxon>Brevibacterium</taxon>
    </lineage>
</organism>
<evidence type="ECO:0000313" key="2">
    <source>
        <dbReference type="Proteomes" id="UP001589707"/>
    </source>
</evidence>
<sequence>MTAGDPFDEFEQEIKRALRESEKLLRETEPPLTRVYLDDSGDGGFKLDSGSSECLVMAACVFRRTEHIEQLDTAITEVAQRHRHKPEFKFAKTKKKVKRDFFKAIEDVPFNVRAIVIRKQLIYSSHLRSSPSRMKSFAIKQLLSHCFGTVQNARVYVDGQDTRAFGMTDQDYIMTANQDSPNTLESVRHVDSRHYAGIQLADMVAGAIHAGVRPDGKNTAEFLDSIRPRTIQPAGSLWHFR</sequence>
<dbReference type="Proteomes" id="UP001589707">
    <property type="component" value="Unassembled WGS sequence"/>
</dbReference>
<accession>A0ABV5X147</accession>
<keyword evidence="2" id="KW-1185">Reference proteome</keyword>
<dbReference type="RefSeq" id="WP_376839939.1">
    <property type="nucleotide sequence ID" value="NZ_JBHMAU010000046.1"/>
</dbReference>
<comment type="caution">
    <text evidence="1">The sequence shown here is derived from an EMBL/GenBank/DDBJ whole genome shotgun (WGS) entry which is preliminary data.</text>
</comment>
<proteinExistence type="predicted"/>
<protein>
    <submittedName>
        <fullName evidence="1">DUF3800 domain-containing protein</fullName>
    </submittedName>
</protein>
<evidence type="ECO:0000313" key="1">
    <source>
        <dbReference type="EMBL" id="MFB9776175.1"/>
    </source>
</evidence>
<name>A0ABV5X147_9MICO</name>
<dbReference type="Pfam" id="PF12686">
    <property type="entry name" value="DUF3800"/>
    <property type="match status" value="1"/>
</dbReference>
<dbReference type="EMBL" id="JBHMAU010000046">
    <property type="protein sequence ID" value="MFB9776175.1"/>
    <property type="molecule type" value="Genomic_DNA"/>
</dbReference>
<dbReference type="InterPro" id="IPR024524">
    <property type="entry name" value="DUF3800"/>
</dbReference>
<gene>
    <name evidence="1" type="ORF">ACFFN1_07130</name>
</gene>